<feature type="non-terminal residue" evidence="2">
    <location>
        <position position="165"/>
    </location>
</feature>
<accession>K1RD41</accession>
<proteinExistence type="predicted"/>
<organism evidence="2">
    <name type="scientific">human gut metagenome</name>
    <dbReference type="NCBI Taxonomy" id="408170"/>
    <lineage>
        <taxon>unclassified sequences</taxon>
        <taxon>metagenomes</taxon>
        <taxon>organismal metagenomes</taxon>
    </lineage>
</organism>
<feature type="domain" description="Organic solvent tolerance-like N-terminal" evidence="1">
    <location>
        <begin position="63"/>
        <end position="165"/>
    </location>
</feature>
<protein>
    <recommendedName>
        <fullName evidence="1">Organic solvent tolerance-like N-terminal domain-containing protein</fullName>
    </recommendedName>
</protein>
<reference evidence="2" key="1">
    <citation type="journal article" date="2013" name="Environ. Microbiol.">
        <title>Microbiota from the distal guts of lean and obese adolescents exhibit partial functional redundancy besides clear differences in community structure.</title>
        <authorList>
            <person name="Ferrer M."/>
            <person name="Ruiz A."/>
            <person name="Lanza F."/>
            <person name="Haange S.B."/>
            <person name="Oberbach A."/>
            <person name="Till H."/>
            <person name="Bargiela R."/>
            <person name="Campoy C."/>
            <person name="Segura M.T."/>
            <person name="Richter M."/>
            <person name="von Bergen M."/>
            <person name="Seifert J."/>
            <person name="Suarez A."/>
        </authorList>
    </citation>
    <scope>NUCLEOTIDE SEQUENCE</scope>
</reference>
<evidence type="ECO:0000259" key="1">
    <source>
        <dbReference type="Pfam" id="PF13100"/>
    </source>
</evidence>
<dbReference type="AlphaFoldDB" id="K1RD41"/>
<comment type="caution">
    <text evidence="2">The sequence shown here is derived from an EMBL/GenBank/DDBJ whole genome shotgun (WGS) entry which is preliminary data.</text>
</comment>
<sequence length="165" mass="17563">MCALLVAGVAGGVILAGNRPLAVPVAGVQTPSAPGAPAQDPESNKVVDFVADRGYPIPYGDTTATVLVGHFAAQHNGAVITCDSAIRYNDKRIECFGNVLINKKETYIYGDRADYNGEINEARVYAPLVKVVDGDATLYTYDFRFNTLDNIGTFSGGGMLTNREN</sequence>
<dbReference type="InterPro" id="IPR005653">
    <property type="entry name" value="OstA-like_N"/>
</dbReference>
<gene>
    <name evidence="2" type="ORF">OBE_17927</name>
</gene>
<evidence type="ECO:0000313" key="2">
    <source>
        <dbReference type="EMBL" id="EKC43578.1"/>
    </source>
</evidence>
<dbReference type="Pfam" id="PF13100">
    <property type="entry name" value="OstA_2"/>
    <property type="match status" value="1"/>
</dbReference>
<name>K1RD41_9ZZZZ</name>
<dbReference type="EMBL" id="AJWZ01011966">
    <property type="protein sequence ID" value="EKC43578.1"/>
    <property type="molecule type" value="Genomic_DNA"/>
</dbReference>